<dbReference type="EMBL" id="CAJVCH010530700">
    <property type="protein sequence ID" value="CAG7823820.1"/>
    <property type="molecule type" value="Genomic_DNA"/>
</dbReference>
<dbReference type="Proteomes" id="UP000708208">
    <property type="component" value="Unassembled WGS sequence"/>
</dbReference>
<dbReference type="GO" id="GO:0006805">
    <property type="term" value="P:xenobiotic metabolic process"/>
    <property type="evidence" value="ECO:0007669"/>
    <property type="project" value="TreeGrafter"/>
</dbReference>
<feature type="signal peptide" evidence="7">
    <location>
        <begin position="1"/>
        <end position="18"/>
    </location>
</feature>
<comment type="caution">
    <text evidence="8">The sequence shown here is derived from an EMBL/GenBank/DDBJ whole genome shotgun (WGS) entry which is preliminary data.</text>
</comment>
<dbReference type="InterPro" id="IPR001128">
    <property type="entry name" value="Cyt_P450"/>
</dbReference>
<evidence type="ECO:0000256" key="5">
    <source>
        <dbReference type="ARBA" id="ARBA00023002"/>
    </source>
</evidence>
<sequence length="337" mass="38244">MIIFTLVFIAFLAGIVLQSLRRNENKIRRPPGPGNFCTSVLTFLRAFVHPSLGRYFTKLGKTYGPLTYVRLGPFKVILVNGTEALREVCKIPALNGRIDCMFKDIMGHQGILWTDNTSQNRKFFFRNTRHFGLGAASAENNIHEEITHLFKYFDSFGGKACSVKGAYNISTLNGIIHRFMGEKVSQDDPQLKSIVDRLHVLVEAPGIMKACIFVPSLTKWIPWSLSGRNFMEKVFRDGLDIAYPILQNRFKSRIPNQPRDLADALMDEVEETTDSNSIFHISKDPIRPLFFDMFTAAIETTIQTYTVSSETKLKSLEGSMAIGYHPPEFKVSFVRRC</sequence>
<dbReference type="GO" id="GO:0006082">
    <property type="term" value="P:organic acid metabolic process"/>
    <property type="evidence" value="ECO:0007669"/>
    <property type="project" value="TreeGrafter"/>
</dbReference>
<dbReference type="GO" id="GO:0020037">
    <property type="term" value="F:heme binding"/>
    <property type="evidence" value="ECO:0007669"/>
    <property type="project" value="InterPro"/>
</dbReference>
<protein>
    <recommendedName>
        <fullName evidence="10">Cytochrome P450</fullName>
    </recommendedName>
</protein>
<dbReference type="PANTHER" id="PTHR24300">
    <property type="entry name" value="CYTOCHROME P450 508A4-RELATED"/>
    <property type="match status" value="1"/>
</dbReference>
<dbReference type="GO" id="GO:0016712">
    <property type="term" value="F:oxidoreductase activity, acting on paired donors, with incorporation or reduction of molecular oxygen, reduced flavin or flavoprotein as one donor, and incorporation of one atom of oxygen"/>
    <property type="evidence" value="ECO:0007669"/>
    <property type="project" value="TreeGrafter"/>
</dbReference>
<dbReference type="AlphaFoldDB" id="A0A8J2LKJ1"/>
<evidence type="ECO:0000256" key="6">
    <source>
        <dbReference type="ARBA" id="ARBA00023004"/>
    </source>
</evidence>
<keyword evidence="4" id="KW-0479">Metal-binding</keyword>
<dbReference type="GO" id="GO:0005506">
    <property type="term" value="F:iron ion binding"/>
    <property type="evidence" value="ECO:0007669"/>
    <property type="project" value="InterPro"/>
</dbReference>
<evidence type="ECO:0000256" key="1">
    <source>
        <dbReference type="ARBA" id="ARBA00001971"/>
    </source>
</evidence>
<dbReference type="PANTHER" id="PTHR24300:SF376">
    <property type="entry name" value="CYTOCHROME P450 15A1"/>
    <property type="match status" value="1"/>
</dbReference>
<comment type="cofactor">
    <cofactor evidence="1">
        <name>heme</name>
        <dbReference type="ChEBI" id="CHEBI:30413"/>
    </cofactor>
</comment>
<keyword evidence="3" id="KW-0349">Heme</keyword>
<keyword evidence="5" id="KW-0560">Oxidoreductase</keyword>
<keyword evidence="7" id="KW-0732">Signal</keyword>
<evidence type="ECO:0000313" key="9">
    <source>
        <dbReference type="Proteomes" id="UP000708208"/>
    </source>
</evidence>
<comment type="similarity">
    <text evidence="2">Belongs to the cytochrome P450 family.</text>
</comment>
<evidence type="ECO:0000313" key="8">
    <source>
        <dbReference type="EMBL" id="CAG7823820.1"/>
    </source>
</evidence>
<proteinExistence type="inferred from homology"/>
<organism evidence="8 9">
    <name type="scientific">Allacma fusca</name>
    <dbReference type="NCBI Taxonomy" id="39272"/>
    <lineage>
        <taxon>Eukaryota</taxon>
        <taxon>Metazoa</taxon>
        <taxon>Ecdysozoa</taxon>
        <taxon>Arthropoda</taxon>
        <taxon>Hexapoda</taxon>
        <taxon>Collembola</taxon>
        <taxon>Symphypleona</taxon>
        <taxon>Sminthuridae</taxon>
        <taxon>Allacma</taxon>
    </lineage>
</organism>
<evidence type="ECO:0000256" key="4">
    <source>
        <dbReference type="ARBA" id="ARBA00022723"/>
    </source>
</evidence>
<gene>
    <name evidence="8" type="ORF">AFUS01_LOCUS34012</name>
</gene>
<keyword evidence="9" id="KW-1185">Reference proteome</keyword>
<evidence type="ECO:0008006" key="10">
    <source>
        <dbReference type="Google" id="ProtNLM"/>
    </source>
</evidence>
<reference evidence="8" key="1">
    <citation type="submission" date="2021-06" db="EMBL/GenBank/DDBJ databases">
        <authorList>
            <person name="Hodson N. C."/>
            <person name="Mongue J. A."/>
            <person name="Jaron S. K."/>
        </authorList>
    </citation>
    <scope>NUCLEOTIDE SEQUENCE</scope>
</reference>
<evidence type="ECO:0000256" key="7">
    <source>
        <dbReference type="SAM" id="SignalP"/>
    </source>
</evidence>
<dbReference type="OrthoDB" id="2789670at2759"/>
<keyword evidence="6" id="KW-0408">Iron</keyword>
<evidence type="ECO:0000256" key="3">
    <source>
        <dbReference type="ARBA" id="ARBA00022617"/>
    </source>
</evidence>
<dbReference type="Pfam" id="PF00067">
    <property type="entry name" value="p450"/>
    <property type="match status" value="1"/>
</dbReference>
<name>A0A8J2LKJ1_9HEXA</name>
<evidence type="ECO:0000256" key="2">
    <source>
        <dbReference type="ARBA" id="ARBA00010617"/>
    </source>
</evidence>
<dbReference type="GO" id="GO:0005737">
    <property type="term" value="C:cytoplasm"/>
    <property type="evidence" value="ECO:0007669"/>
    <property type="project" value="TreeGrafter"/>
</dbReference>
<accession>A0A8J2LKJ1</accession>
<feature type="chain" id="PRO_5035205620" description="Cytochrome P450" evidence="7">
    <location>
        <begin position="19"/>
        <end position="337"/>
    </location>
</feature>
<dbReference type="GO" id="GO:0008395">
    <property type="term" value="F:steroid hydroxylase activity"/>
    <property type="evidence" value="ECO:0007669"/>
    <property type="project" value="TreeGrafter"/>
</dbReference>
<dbReference type="InterPro" id="IPR050182">
    <property type="entry name" value="Cytochrome_P450_fam2"/>
</dbReference>